<reference evidence="9" key="1">
    <citation type="journal article" date="2015" name="Nat. Genet.">
        <title>The pineapple genome and the evolution of CAM photosynthesis.</title>
        <authorList>
            <person name="Ming R."/>
            <person name="VanBuren R."/>
            <person name="Wai C.M."/>
            <person name="Tang H."/>
            <person name="Schatz M.C."/>
            <person name="Bowers J.E."/>
            <person name="Lyons E."/>
            <person name="Wang M.L."/>
            <person name="Chen J."/>
            <person name="Biggers E."/>
            <person name="Zhang J."/>
            <person name="Huang L."/>
            <person name="Zhang L."/>
            <person name="Miao W."/>
            <person name="Zhang J."/>
            <person name="Ye Z."/>
            <person name="Miao C."/>
            <person name="Lin Z."/>
            <person name="Wang H."/>
            <person name="Zhou H."/>
            <person name="Yim W.C."/>
            <person name="Priest H.D."/>
            <person name="Zheng C."/>
            <person name="Woodhouse M."/>
            <person name="Edger P.P."/>
            <person name="Guyot R."/>
            <person name="Guo H.B."/>
            <person name="Guo H."/>
            <person name="Zheng G."/>
            <person name="Singh R."/>
            <person name="Sharma A."/>
            <person name="Min X."/>
            <person name="Zheng Y."/>
            <person name="Lee H."/>
            <person name="Gurtowski J."/>
            <person name="Sedlazeck F.J."/>
            <person name="Harkess A."/>
            <person name="McKain M.R."/>
            <person name="Liao Z."/>
            <person name="Fang J."/>
            <person name="Liu J."/>
            <person name="Zhang X."/>
            <person name="Zhang Q."/>
            <person name="Hu W."/>
            <person name="Qin Y."/>
            <person name="Wang K."/>
            <person name="Chen L.Y."/>
            <person name="Shirley N."/>
            <person name="Lin Y.R."/>
            <person name="Liu L.Y."/>
            <person name="Hernandez A.G."/>
            <person name="Wright C.L."/>
            <person name="Bulone V."/>
            <person name="Tuskan G.A."/>
            <person name="Heath K."/>
            <person name="Zee F."/>
            <person name="Moore P.H."/>
            <person name="Sunkar R."/>
            <person name="Leebens-Mack J.H."/>
            <person name="Mockler T."/>
            <person name="Bennetzen J.L."/>
            <person name="Freeling M."/>
            <person name="Sankoff D."/>
            <person name="Paterson A.H."/>
            <person name="Zhu X."/>
            <person name="Yang X."/>
            <person name="Smith J.A."/>
            <person name="Cushman J.C."/>
            <person name="Paull R.E."/>
            <person name="Yu Q."/>
        </authorList>
    </citation>
    <scope>NUCLEOTIDE SEQUENCE [LARGE SCALE GENOMIC DNA]</scope>
    <source>
        <strain evidence="9">cv. F153</strain>
    </source>
</reference>
<dbReference type="GO" id="GO:0003700">
    <property type="term" value="F:DNA-binding transcription factor activity"/>
    <property type="evidence" value="ECO:0007669"/>
    <property type="project" value="InterPro"/>
</dbReference>
<protein>
    <submittedName>
        <fullName evidence="10">Floral homeotic protein APETALA 2-like isoform X1</fullName>
    </submittedName>
</protein>
<dbReference type="RefSeq" id="XP_020082989.1">
    <property type="nucleotide sequence ID" value="XM_020227400.1"/>
</dbReference>
<dbReference type="PANTHER" id="PTHR32467:SF118">
    <property type="entry name" value="ETHYLENE-RESPONSIVE TRANSCRIPTION FACTOR RAP2-7"/>
    <property type="match status" value="1"/>
</dbReference>
<keyword evidence="7" id="KW-1133">Transmembrane helix</keyword>
<comment type="similarity">
    <text evidence="6">Belongs to the AP2/ERF transcription factor family. AP2 subfamily.</text>
</comment>
<dbReference type="SMART" id="SM00380">
    <property type="entry name" value="AP2"/>
    <property type="match status" value="1"/>
</dbReference>
<dbReference type="GO" id="GO:0003677">
    <property type="term" value="F:DNA binding"/>
    <property type="evidence" value="ECO:0007669"/>
    <property type="project" value="UniProtKB-KW"/>
</dbReference>
<dbReference type="GeneID" id="109706518"/>
<dbReference type="CDD" id="cd00018">
    <property type="entry name" value="AP2"/>
    <property type="match status" value="1"/>
</dbReference>
<evidence type="ECO:0000313" key="9">
    <source>
        <dbReference type="Proteomes" id="UP000515123"/>
    </source>
</evidence>
<dbReference type="InterPro" id="IPR036955">
    <property type="entry name" value="AP2/ERF_dom_sf"/>
</dbReference>
<keyword evidence="5" id="KW-0539">Nucleus</keyword>
<dbReference type="AlphaFoldDB" id="A0A6P5EHT7"/>
<evidence type="ECO:0000256" key="5">
    <source>
        <dbReference type="ARBA" id="ARBA00023242"/>
    </source>
</evidence>
<dbReference type="PROSITE" id="PS51032">
    <property type="entry name" value="AP2_ERF"/>
    <property type="match status" value="1"/>
</dbReference>
<evidence type="ECO:0000313" key="10">
    <source>
        <dbReference type="RefSeq" id="XP_020082989.1"/>
    </source>
</evidence>
<dbReference type="Proteomes" id="UP000515123">
    <property type="component" value="Linkage group 2"/>
</dbReference>
<keyword evidence="7" id="KW-0812">Transmembrane</keyword>
<evidence type="ECO:0000256" key="2">
    <source>
        <dbReference type="ARBA" id="ARBA00023015"/>
    </source>
</evidence>
<keyword evidence="3" id="KW-0238">DNA-binding</keyword>
<keyword evidence="2" id="KW-0805">Transcription regulation</keyword>
<name>A0A6P5EHT7_ANACO</name>
<evidence type="ECO:0000256" key="6">
    <source>
        <dbReference type="ARBA" id="ARBA00037973"/>
    </source>
</evidence>
<dbReference type="InterPro" id="IPR016177">
    <property type="entry name" value="DNA-bd_dom_sf"/>
</dbReference>
<dbReference type="OrthoDB" id="207175at2759"/>
<keyword evidence="4" id="KW-0804">Transcription</keyword>
<evidence type="ECO:0000256" key="1">
    <source>
        <dbReference type="ARBA" id="ARBA00004123"/>
    </source>
</evidence>
<evidence type="ECO:0000256" key="7">
    <source>
        <dbReference type="SAM" id="Phobius"/>
    </source>
</evidence>
<evidence type="ECO:0000256" key="3">
    <source>
        <dbReference type="ARBA" id="ARBA00023125"/>
    </source>
</evidence>
<feature type="transmembrane region" description="Helical" evidence="7">
    <location>
        <begin position="21"/>
        <end position="41"/>
    </location>
</feature>
<feature type="domain" description="AP2/ERF" evidence="8">
    <location>
        <begin position="101"/>
        <end position="160"/>
    </location>
</feature>
<accession>A0A6P5EHT7</accession>
<dbReference type="InterPro" id="IPR001471">
    <property type="entry name" value="AP2/ERF_dom"/>
</dbReference>
<evidence type="ECO:0000259" key="8">
    <source>
        <dbReference type="PROSITE" id="PS51032"/>
    </source>
</evidence>
<gene>
    <name evidence="10" type="primary">LOC109706518</name>
</gene>
<dbReference type="GO" id="GO:0005634">
    <property type="term" value="C:nucleus"/>
    <property type="evidence" value="ECO:0007669"/>
    <property type="project" value="UniProtKB-SubCell"/>
</dbReference>
<sequence length="252" mass="28604">MILFDCLCKSTMVIWTVHMNLIYIESFLSSILYMIMSVWLVCWDCRAYDRAAIKFPGVDVDINFNLSDYDDNLKQMRNLTKEEFVHILRRQSTGFARGSSKYRGVTLYKCGLRQARMGQFLEALLRYIYLGLFDSEIEAARAYDKAAIRCNGREAVTNFEPSFYEGEILPEPENEVSTKSPLSPYHQSSILRYPVSPYAQAPGPTPTILSSPGKSFPSSPANHIVIGSGSPTSHRVLRKLYEKLQKNGESNV</sequence>
<keyword evidence="7" id="KW-0472">Membrane</keyword>
<comment type="subcellular location">
    <subcellularLocation>
        <location evidence="1">Nucleus</location>
    </subcellularLocation>
</comment>
<dbReference type="PANTHER" id="PTHR32467">
    <property type="entry name" value="AP2-LIKE ETHYLENE-RESPONSIVE TRANSCRIPTION FACTOR"/>
    <property type="match status" value="1"/>
</dbReference>
<dbReference type="Gene3D" id="3.30.730.10">
    <property type="entry name" value="AP2/ERF domain"/>
    <property type="match status" value="1"/>
</dbReference>
<reference evidence="10" key="2">
    <citation type="submission" date="2025-08" db="UniProtKB">
        <authorList>
            <consortium name="RefSeq"/>
        </authorList>
    </citation>
    <scope>IDENTIFICATION</scope>
    <source>
        <tissue evidence="10">Leaf</tissue>
    </source>
</reference>
<organism evidence="9 10">
    <name type="scientific">Ananas comosus</name>
    <name type="common">Pineapple</name>
    <name type="synonym">Ananas ananas</name>
    <dbReference type="NCBI Taxonomy" id="4615"/>
    <lineage>
        <taxon>Eukaryota</taxon>
        <taxon>Viridiplantae</taxon>
        <taxon>Streptophyta</taxon>
        <taxon>Embryophyta</taxon>
        <taxon>Tracheophyta</taxon>
        <taxon>Spermatophyta</taxon>
        <taxon>Magnoliopsida</taxon>
        <taxon>Liliopsida</taxon>
        <taxon>Poales</taxon>
        <taxon>Bromeliaceae</taxon>
        <taxon>Bromelioideae</taxon>
        <taxon>Ananas</taxon>
    </lineage>
</organism>
<keyword evidence="9" id="KW-1185">Reference proteome</keyword>
<evidence type="ECO:0000256" key="4">
    <source>
        <dbReference type="ARBA" id="ARBA00023163"/>
    </source>
</evidence>
<proteinExistence type="inferred from homology"/>
<dbReference type="SUPFAM" id="SSF54171">
    <property type="entry name" value="DNA-binding domain"/>
    <property type="match status" value="1"/>
</dbReference>